<protein>
    <submittedName>
        <fullName evidence="1">Uncharacterized protein</fullName>
    </submittedName>
</protein>
<dbReference type="EMBL" id="JAPESX010001901">
    <property type="protein sequence ID" value="KAJ8110618.1"/>
    <property type="molecule type" value="Genomic_DNA"/>
</dbReference>
<name>A0ACC2I650_9PEZI</name>
<proteinExistence type="predicted"/>
<sequence>MSRATWRSDDIWGGPRMGGSRNPNHDTNGLKNSDDLSPTAPSGSAQLNGLSESGPWTSRGFSKPVNQNGQSNGLGSIMRPPGSGGSPTSLRYNAAVGGPAAEERAGSGLHVPSSTSQLVPDAHGSNRRNSADPYFAGVDHNRTGTSSRQPESNALGMTSQFRQARQYSFAQGGQAQLQHQRPSISGPAVSLAPETARGQTLAFSTENIQTNLSESIGRALKLDDTAESLNGYMGNGYSNSTGHPFQPNPSLQAWRDEINNGAGHLGYGTQQDAWMEPPPSYPGVKRGSIERGSPATNSYRPSLSSPRDLTGTPNPRFDQLPRSGPRNAHMSQDPERQQTLFQYPTPPGFFPPFNQYLPNYVEAYPHIPNYRSPAPVANYAGQVNYANGGIRANREKDSSQGARSGLLEEFRSLNKSNRRYELKDLRGYIVEFSGDQHGSRFIQDKLTAANSEEKEHVFREIESNAIQLMKDVFGNYVIQKFFEHGNQLQKKLLAAQMKGKVCDLSVQMYSCRVVQKALEHVLVEQQKEIVEELKSNVVAVAKDGNGNHVVQKVIHMFPKLCIPFIMDAFRGQVERLCSDGYACRVIQRILEHGTDNEKQSLMTDIHACSSRLMTDQYGNYVIQHIIGHGNPEDRTIMIEQAIHRVVTLSRHKYASNVIEKCIQFGSEAERAAIHANFTTQDGDGPSPLQGLVKDQFGNYVIQKLLDCLEGEEKATFAQEVRAVVPQLRRQGNGRQNTALERLISACEAVPPVSVPMRNTNGYTTSIGTAPSTPNLAIEASSPVPTPLLSTEQNSPESSSPPSTSVSTTDDPTEETKKVNGSPAPMVP</sequence>
<evidence type="ECO:0000313" key="2">
    <source>
        <dbReference type="Proteomes" id="UP001153334"/>
    </source>
</evidence>
<organism evidence="1 2">
    <name type="scientific">Nemania bipapillata</name>
    <dbReference type="NCBI Taxonomy" id="110536"/>
    <lineage>
        <taxon>Eukaryota</taxon>
        <taxon>Fungi</taxon>
        <taxon>Dikarya</taxon>
        <taxon>Ascomycota</taxon>
        <taxon>Pezizomycotina</taxon>
        <taxon>Sordariomycetes</taxon>
        <taxon>Xylariomycetidae</taxon>
        <taxon>Xylariales</taxon>
        <taxon>Xylariaceae</taxon>
        <taxon>Nemania</taxon>
    </lineage>
</organism>
<evidence type="ECO:0000313" key="1">
    <source>
        <dbReference type="EMBL" id="KAJ8110618.1"/>
    </source>
</evidence>
<accession>A0ACC2I650</accession>
<comment type="caution">
    <text evidence="1">The sequence shown here is derived from an EMBL/GenBank/DDBJ whole genome shotgun (WGS) entry which is preliminary data.</text>
</comment>
<dbReference type="Proteomes" id="UP001153334">
    <property type="component" value="Unassembled WGS sequence"/>
</dbReference>
<keyword evidence="2" id="KW-1185">Reference proteome</keyword>
<gene>
    <name evidence="1" type="ORF">ONZ43_g5829</name>
</gene>
<reference evidence="1" key="1">
    <citation type="submission" date="2022-11" db="EMBL/GenBank/DDBJ databases">
        <title>Genome Sequence of Nemania bipapillata.</title>
        <authorList>
            <person name="Buettner E."/>
        </authorList>
    </citation>
    <scope>NUCLEOTIDE SEQUENCE</scope>
    <source>
        <strain evidence="1">CP14</strain>
    </source>
</reference>